<evidence type="ECO:0000313" key="2">
    <source>
        <dbReference type="Proteomes" id="UP001196413"/>
    </source>
</evidence>
<dbReference type="AlphaFoldDB" id="A0AAD5LX33"/>
<protein>
    <submittedName>
        <fullName evidence="1">Uncharacterized protein</fullName>
    </submittedName>
</protein>
<accession>A0AAD5LX33</accession>
<sequence>MARRVGVTISKILVCYNLRMVYQHNTVQLTKSLCVLVLVMLCSGTMGGITDYYCTEYVGGGSKFYTRDVKVATDEDRIEKCFKLGNNFDPDLVQAAINFCLRTCGTAASHQSSIVKTNDGHGFETFDEGETWRNDAKNRRRRWPLS</sequence>
<keyword evidence="2" id="KW-1185">Reference proteome</keyword>
<gene>
    <name evidence="1" type="ORF">KIN20_003294</name>
</gene>
<reference evidence="1" key="1">
    <citation type="submission" date="2021-06" db="EMBL/GenBank/DDBJ databases">
        <title>Parelaphostrongylus tenuis whole genome reference sequence.</title>
        <authorList>
            <person name="Garwood T.J."/>
            <person name="Larsen P.A."/>
            <person name="Fountain-Jones N.M."/>
            <person name="Garbe J.R."/>
            <person name="Macchietto M.G."/>
            <person name="Kania S.A."/>
            <person name="Gerhold R.W."/>
            <person name="Richards J.E."/>
            <person name="Wolf T.M."/>
        </authorList>
    </citation>
    <scope>NUCLEOTIDE SEQUENCE</scope>
    <source>
        <strain evidence="1">MNPRO001-30</strain>
        <tissue evidence="1">Meninges</tissue>
    </source>
</reference>
<dbReference type="Proteomes" id="UP001196413">
    <property type="component" value="Unassembled WGS sequence"/>
</dbReference>
<proteinExistence type="predicted"/>
<dbReference type="EMBL" id="JAHQIW010000424">
    <property type="protein sequence ID" value="KAJ1348075.1"/>
    <property type="molecule type" value="Genomic_DNA"/>
</dbReference>
<evidence type="ECO:0000313" key="1">
    <source>
        <dbReference type="EMBL" id="KAJ1348075.1"/>
    </source>
</evidence>
<name>A0AAD5LX33_PARTN</name>
<organism evidence="1 2">
    <name type="scientific">Parelaphostrongylus tenuis</name>
    <name type="common">Meningeal worm</name>
    <dbReference type="NCBI Taxonomy" id="148309"/>
    <lineage>
        <taxon>Eukaryota</taxon>
        <taxon>Metazoa</taxon>
        <taxon>Ecdysozoa</taxon>
        <taxon>Nematoda</taxon>
        <taxon>Chromadorea</taxon>
        <taxon>Rhabditida</taxon>
        <taxon>Rhabditina</taxon>
        <taxon>Rhabditomorpha</taxon>
        <taxon>Strongyloidea</taxon>
        <taxon>Metastrongylidae</taxon>
        <taxon>Parelaphostrongylus</taxon>
    </lineage>
</organism>
<comment type="caution">
    <text evidence="1">The sequence shown here is derived from an EMBL/GenBank/DDBJ whole genome shotgun (WGS) entry which is preliminary data.</text>
</comment>